<proteinExistence type="predicted"/>
<reference evidence="2 3" key="1">
    <citation type="submission" date="2019-11" db="EMBL/GenBank/DDBJ databases">
        <title>The genome sequence of Methylocystis heyeri.</title>
        <authorList>
            <person name="Oshkin I.Y."/>
            <person name="Miroshnikov K."/>
            <person name="Dedysh S.N."/>
        </authorList>
    </citation>
    <scope>NUCLEOTIDE SEQUENCE [LARGE SCALE GENOMIC DNA]</scope>
    <source>
        <strain evidence="2 3">H2</strain>
    </source>
</reference>
<dbReference type="RefSeq" id="WP_136496411.1">
    <property type="nucleotide sequence ID" value="NZ_CP046052.1"/>
</dbReference>
<evidence type="ECO:0000313" key="2">
    <source>
        <dbReference type="EMBL" id="QGM46156.1"/>
    </source>
</evidence>
<feature type="region of interest" description="Disordered" evidence="1">
    <location>
        <begin position="1"/>
        <end position="21"/>
    </location>
</feature>
<dbReference type="AlphaFoldDB" id="A0A6B8KD47"/>
<protein>
    <submittedName>
        <fullName evidence="2">Uncharacterized protein</fullName>
    </submittedName>
</protein>
<gene>
    <name evidence="2" type="ORF">H2LOC_010860</name>
</gene>
<dbReference type="KEGG" id="mhey:H2LOC_010860"/>
<evidence type="ECO:0000313" key="3">
    <source>
        <dbReference type="Proteomes" id="UP000309061"/>
    </source>
</evidence>
<name>A0A6B8KD47_9HYPH</name>
<evidence type="ECO:0000256" key="1">
    <source>
        <dbReference type="SAM" id="MobiDB-lite"/>
    </source>
</evidence>
<dbReference type="Proteomes" id="UP000309061">
    <property type="component" value="Chromosome"/>
</dbReference>
<accession>A0A6B8KD47</accession>
<organism evidence="2 3">
    <name type="scientific">Methylocystis heyeri</name>
    <dbReference type="NCBI Taxonomy" id="391905"/>
    <lineage>
        <taxon>Bacteria</taxon>
        <taxon>Pseudomonadati</taxon>
        <taxon>Pseudomonadota</taxon>
        <taxon>Alphaproteobacteria</taxon>
        <taxon>Hyphomicrobiales</taxon>
        <taxon>Methylocystaceae</taxon>
        <taxon>Methylocystis</taxon>
    </lineage>
</organism>
<sequence length="120" mass="13405">MSTNTPFNKGARASETSSPITPTYRDLAEALRNADMASLPVDARDDVIAIMSHLRAHLVHRFDALDEWQRQLATREDNLNKITSEREARLGRKEKELAQGLRTLGISDLDVRAIPGEVIP</sequence>
<keyword evidence="3" id="KW-1185">Reference proteome</keyword>
<dbReference type="EMBL" id="CP046052">
    <property type="protein sequence ID" value="QGM46156.1"/>
    <property type="molecule type" value="Genomic_DNA"/>
</dbReference>